<dbReference type="AlphaFoldDB" id="A0A1E7RCZ8"/>
<dbReference type="Proteomes" id="UP000185895">
    <property type="component" value="Unassembled WGS sequence"/>
</dbReference>
<proteinExistence type="predicted"/>
<evidence type="ECO:0000313" key="1">
    <source>
        <dbReference type="EMBL" id="OEY97211.1"/>
    </source>
</evidence>
<accession>A0A1E7RCZ8</accession>
<dbReference type="STRING" id="1262585.BJI46_01945"/>
<organism evidence="1 2">
    <name type="scientific">Acinetobacter qingfengensis</name>
    <dbReference type="NCBI Taxonomy" id="1262585"/>
    <lineage>
        <taxon>Bacteria</taxon>
        <taxon>Pseudomonadati</taxon>
        <taxon>Pseudomonadota</taxon>
        <taxon>Gammaproteobacteria</taxon>
        <taxon>Moraxellales</taxon>
        <taxon>Moraxellaceae</taxon>
        <taxon>Acinetobacter</taxon>
    </lineage>
</organism>
<comment type="caution">
    <text evidence="1">The sequence shown here is derived from an EMBL/GenBank/DDBJ whole genome shotgun (WGS) entry which is preliminary data.</text>
</comment>
<dbReference type="EMBL" id="MKKK01000012">
    <property type="protein sequence ID" value="OEY97211.1"/>
    <property type="molecule type" value="Genomic_DNA"/>
</dbReference>
<keyword evidence="2" id="KW-1185">Reference proteome</keyword>
<protein>
    <recommendedName>
        <fullName evidence="3">Lipoprotein</fullName>
    </recommendedName>
</protein>
<gene>
    <name evidence="1" type="ORF">BJI46_01945</name>
</gene>
<evidence type="ECO:0000313" key="2">
    <source>
        <dbReference type="Proteomes" id="UP000185895"/>
    </source>
</evidence>
<dbReference type="OrthoDB" id="6657274at2"/>
<dbReference type="RefSeq" id="WP_070069359.1">
    <property type="nucleotide sequence ID" value="NZ_MKKK01000012.1"/>
</dbReference>
<reference evidence="1 2" key="1">
    <citation type="submission" date="2016-09" db="EMBL/GenBank/DDBJ databases">
        <authorList>
            <person name="Capua I."/>
            <person name="De Benedictis P."/>
            <person name="Joannis T."/>
            <person name="Lombin L.H."/>
            <person name="Cattoli G."/>
        </authorList>
    </citation>
    <scope>NUCLEOTIDE SEQUENCE [LARGE SCALE GENOMIC DNA]</scope>
    <source>
        <strain evidence="1 2">ANC 4671</strain>
    </source>
</reference>
<dbReference type="PROSITE" id="PS51257">
    <property type="entry name" value="PROKAR_LIPOPROTEIN"/>
    <property type="match status" value="1"/>
</dbReference>
<sequence length="291" mass="32184">MMNKICIPCLVGGTLFFTGCATTSMQVSPEVLQQREILKTELKTKSVALLSDSCLLRSELGTSHVAAQQSRQTAEKLSAEVKDQFNQYGVDVIVNAHPFLCGYMPEQQLKKYDIKYDVDGKRQEIKYPVLNDSELANNQQQNLAILHLYQAVNLQNAQQLENARYPKKAKPIGELNLTDDEQNTLKTFAQSPYLVLVSSAGVDVSFGKNFLITGLSAGIAVATLGAGSPMAVFYMPAEGQTYTLNIVDLDKKKIVHGWSEHLPNKVFAKNNHDIGVIHPLWGLFETAPIKK</sequence>
<name>A0A1E7RCZ8_9GAMM</name>
<evidence type="ECO:0008006" key="3">
    <source>
        <dbReference type="Google" id="ProtNLM"/>
    </source>
</evidence>